<keyword evidence="4 6" id="KW-0238">DNA-binding</keyword>
<evidence type="ECO:0000256" key="6">
    <source>
        <dbReference type="RuleBase" id="RU365089"/>
    </source>
</evidence>
<dbReference type="Pfam" id="PF00872">
    <property type="entry name" value="Transposase_mut"/>
    <property type="match status" value="1"/>
</dbReference>
<evidence type="ECO:0000256" key="4">
    <source>
        <dbReference type="ARBA" id="ARBA00023125"/>
    </source>
</evidence>
<comment type="function">
    <text evidence="1 6">Required for the transposition of the insertion element.</text>
</comment>
<accession>A0A1I6ES85</accession>
<dbReference type="GO" id="GO:0003677">
    <property type="term" value="F:DNA binding"/>
    <property type="evidence" value="ECO:0007669"/>
    <property type="project" value="UniProtKB-UniRule"/>
</dbReference>
<dbReference type="PANTHER" id="PTHR33217">
    <property type="entry name" value="TRANSPOSASE FOR INSERTION SEQUENCE ELEMENT IS1081"/>
    <property type="match status" value="1"/>
</dbReference>
<dbReference type="NCBIfam" id="NF033543">
    <property type="entry name" value="transpos_IS256"/>
    <property type="match status" value="1"/>
</dbReference>
<reference evidence="7 8" key="1">
    <citation type="submission" date="2016-10" db="EMBL/GenBank/DDBJ databases">
        <authorList>
            <person name="de Groot N.N."/>
        </authorList>
    </citation>
    <scope>NUCLEOTIDE SEQUENCE [LARGE SCALE GENOMIC DNA]</scope>
    <source>
        <strain evidence="8">KMM 9023,NRIC 0796,JCM 17311,KCTC 23692</strain>
    </source>
</reference>
<evidence type="ECO:0000313" key="8">
    <source>
        <dbReference type="Proteomes" id="UP000199302"/>
    </source>
</evidence>
<evidence type="ECO:0000256" key="2">
    <source>
        <dbReference type="ARBA" id="ARBA00010961"/>
    </source>
</evidence>
<dbReference type="AlphaFoldDB" id="A0A1I6ES85"/>
<dbReference type="InterPro" id="IPR001207">
    <property type="entry name" value="Transposase_mutator"/>
</dbReference>
<proteinExistence type="inferred from homology"/>
<dbReference type="RefSeq" id="WP_092082824.1">
    <property type="nucleotide sequence ID" value="NZ_FOYI01000026.1"/>
</dbReference>
<dbReference type="EMBL" id="FOYI01000026">
    <property type="protein sequence ID" value="SFR20649.1"/>
    <property type="molecule type" value="Genomic_DNA"/>
</dbReference>
<keyword evidence="5 6" id="KW-0233">DNA recombination</keyword>
<evidence type="ECO:0000313" key="7">
    <source>
        <dbReference type="EMBL" id="SFR20649.1"/>
    </source>
</evidence>
<dbReference type="PANTHER" id="PTHR33217:SF7">
    <property type="entry name" value="TRANSPOSASE FOR INSERTION SEQUENCE ELEMENT IS1081"/>
    <property type="match status" value="1"/>
</dbReference>
<gene>
    <name evidence="7" type="ORF">SAMN04515673_1261</name>
</gene>
<keyword evidence="8" id="KW-1185">Reference proteome</keyword>
<dbReference type="GO" id="GO:0004803">
    <property type="term" value="F:transposase activity"/>
    <property type="evidence" value="ECO:0007669"/>
    <property type="project" value="UniProtKB-UniRule"/>
</dbReference>
<sequence length="400" mass="44720">MTKPMMDLRALVEKSADSDLLREMIGFAAERLMELEVGAKTGADYGEKSSDRLAQRNGYRDRDWQTRAGSVELRIPRLRTGSYFPSFLEPRRSVEKALTAVIQEAYVHGVSTRSMDDLVQAMGGTGISKSQVSRLCEEIDDRVDAFLTRPIEGEWPYLWIDATYLKVRQGGRIVSVAVTIAVGVNMDGRREVLGMAIGASEAETFWTKFLRDLVRRGLSGVKLVISDAHEGIKAATARVLSTTWQRCRVHFQRNALAHAGKSSRRVVSAFIATAFAQPDHAAAKAQWRQVADQMRPKLPKLATLMDGAEEDVLAYMTFPQQHRTKLHSTNPIERLNGEIKRRTDVVGIFPNEASIRRLVGASLMEQTEEWTVQRGRYMTLETLAPVCDDVVVSLPAAQRD</sequence>
<organism evidence="7 8">
    <name type="scientific">Poseidonocella sedimentorum</name>
    <dbReference type="NCBI Taxonomy" id="871652"/>
    <lineage>
        <taxon>Bacteria</taxon>
        <taxon>Pseudomonadati</taxon>
        <taxon>Pseudomonadota</taxon>
        <taxon>Alphaproteobacteria</taxon>
        <taxon>Rhodobacterales</taxon>
        <taxon>Roseobacteraceae</taxon>
        <taxon>Poseidonocella</taxon>
    </lineage>
</organism>
<keyword evidence="6" id="KW-0814">Transposable element</keyword>
<evidence type="ECO:0000256" key="3">
    <source>
        <dbReference type="ARBA" id="ARBA00022578"/>
    </source>
</evidence>
<dbReference type="GO" id="GO:0006313">
    <property type="term" value="P:DNA transposition"/>
    <property type="evidence" value="ECO:0007669"/>
    <property type="project" value="UniProtKB-UniRule"/>
</dbReference>
<evidence type="ECO:0000256" key="1">
    <source>
        <dbReference type="ARBA" id="ARBA00002190"/>
    </source>
</evidence>
<name>A0A1I6ES85_9RHOB</name>
<evidence type="ECO:0000256" key="5">
    <source>
        <dbReference type="ARBA" id="ARBA00023172"/>
    </source>
</evidence>
<comment type="similarity">
    <text evidence="2 6">Belongs to the transposase mutator family.</text>
</comment>
<dbReference type="OrthoDB" id="165209at2"/>
<keyword evidence="3 6" id="KW-0815">Transposition</keyword>
<dbReference type="Proteomes" id="UP000199302">
    <property type="component" value="Unassembled WGS sequence"/>
</dbReference>
<protein>
    <recommendedName>
        <fullName evidence="6">Mutator family transposase</fullName>
    </recommendedName>
</protein>